<dbReference type="Gene3D" id="1.20.5.1930">
    <property type="match status" value="1"/>
</dbReference>
<dbReference type="Gene3D" id="3.30.565.10">
    <property type="entry name" value="Histidine kinase-like ATPase, C-terminal domain"/>
    <property type="match status" value="1"/>
</dbReference>
<feature type="compositionally biased region" description="Pro residues" evidence="4">
    <location>
        <begin position="404"/>
        <end position="413"/>
    </location>
</feature>
<evidence type="ECO:0000256" key="3">
    <source>
        <dbReference type="ARBA" id="ARBA00023012"/>
    </source>
</evidence>
<sequence>MWVRAQVRGWQKREAFDKIDLYTRGTMHSLVWGLIFSMALLSVTRPVRHSDAPAALIVATVLTAVAQGVCSVPLVSRALDSYLGRGTVGRRLPAFAAVLCLANAAGLLALGGYAGTGTFPELQVALGAVACPFLTPFVLIVPLWASSVCVAVFAAGMSGGALLAGATVPFALATLAGVAFGGLLISSTVRLSAWTLRMMQKLRDARDVEARLAVAEERLRFGRDMHDVLGRNLAVIALKSELAVELAQRGKPTAVNQMIEVQRIARTSQQEVREVVRGYREADLRTELLGAQGVLRAAGIECAVHGDGGRLPSPVQSALGWAVREAATNVLRHGDPQRCDILLETTRDGIRLVVENDGLTPDKAVVSGGGSGLHGLRERLAEVGGSLEAGAVDGGRFRLTAAVPLPPPGPTASPPHTAHTPDTARPSASPPHTPDTARPSASPPLSPPPSASPGTAPSPLEKK</sequence>
<dbReference type="GO" id="GO:0016020">
    <property type="term" value="C:membrane"/>
    <property type="evidence" value="ECO:0007669"/>
    <property type="project" value="InterPro"/>
</dbReference>
<dbReference type="GO" id="GO:0000155">
    <property type="term" value="F:phosphorelay sensor kinase activity"/>
    <property type="evidence" value="ECO:0007669"/>
    <property type="project" value="InterPro"/>
</dbReference>
<dbReference type="AlphaFoldDB" id="A0AAU3GVF9"/>
<dbReference type="InterPro" id="IPR011712">
    <property type="entry name" value="Sig_transdc_His_kin_sub3_dim/P"/>
</dbReference>
<feature type="transmembrane region" description="Helical" evidence="5">
    <location>
        <begin position="21"/>
        <end position="42"/>
    </location>
</feature>
<keyword evidence="2 7" id="KW-0418">Kinase</keyword>
<feature type="compositionally biased region" description="Low complexity" evidence="4">
    <location>
        <begin position="452"/>
        <end position="463"/>
    </location>
</feature>
<dbReference type="PANTHER" id="PTHR24421:SF63">
    <property type="entry name" value="SENSOR HISTIDINE KINASE DESK"/>
    <property type="match status" value="1"/>
</dbReference>
<dbReference type="PANTHER" id="PTHR24421">
    <property type="entry name" value="NITRATE/NITRITE SENSOR PROTEIN NARX-RELATED"/>
    <property type="match status" value="1"/>
</dbReference>
<organism evidence="7">
    <name type="scientific">Streptomyces sp. NBC_01401</name>
    <dbReference type="NCBI Taxonomy" id="2903854"/>
    <lineage>
        <taxon>Bacteria</taxon>
        <taxon>Bacillati</taxon>
        <taxon>Actinomycetota</taxon>
        <taxon>Actinomycetes</taxon>
        <taxon>Kitasatosporales</taxon>
        <taxon>Streptomycetaceae</taxon>
        <taxon>Streptomyces</taxon>
    </lineage>
</organism>
<feature type="transmembrane region" description="Helical" evidence="5">
    <location>
        <begin position="54"/>
        <end position="75"/>
    </location>
</feature>
<feature type="transmembrane region" description="Helical" evidence="5">
    <location>
        <begin position="172"/>
        <end position="193"/>
    </location>
</feature>
<proteinExistence type="predicted"/>
<dbReference type="SUPFAM" id="SSF55874">
    <property type="entry name" value="ATPase domain of HSP90 chaperone/DNA topoisomerase II/histidine kinase"/>
    <property type="match status" value="1"/>
</dbReference>
<protein>
    <submittedName>
        <fullName evidence="7">Histidine kinase</fullName>
    </submittedName>
</protein>
<keyword evidence="5" id="KW-0812">Transmembrane</keyword>
<dbReference type="Pfam" id="PF07730">
    <property type="entry name" value="HisKA_3"/>
    <property type="match status" value="1"/>
</dbReference>
<keyword evidence="5" id="KW-1133">Transmembrane helix</keyword>
<reference evidence="7" key="1">
    <citation type="submission" date="2022-10" db="EMBL/GenBank/DDBJ databases">
        <title>The complete genomes of actinobacterial strains from the NBC collection.</title>
        <authorList>
            <person name="Joergensen T.S."/>
            <person name="Alvarez Arevalo M."/>
            <person name="Sterndorff E.B."/>
            <person name="Faurdal D."/>
            <person name="Vuksanovic O."/>
            <person name="Mourched A.-S."/>
            <person name="Charusanti P."/>
            <person name="Shaw S."/>
            <person name="Blin K."/>
            <person name="Weber T."/>
        </authorList>
    </citation>
    <scope>NUCLEOTIDE SEQUENCE</scope>
    <source>
        <strain evidence="7">NBC_01401</strain>
    </source>
</reference>
<evidence type="ECO:0000256" key="5">
    <source>
        <dbReference type="SAM" id="Phobius"/>
    </source>
</evidence>
<feature type="transmembrane region" description="Helical" evidence="5">
    <location>
        <begin position="95"/>
        <end position="116"/>
    </location>
</feature>
<gene>
    <name evidence="7" type="ORF">OG626_17140</name>
</gene>
<name>A0AAU3GVF9_9ACTN</name>
<accession>A0AAU3GVF9</accession>
<dbReference type="InterPro" id="IPR036890">
    <property type="entry name" value="HATPase_C_sf"/>
</dbReference>
<dbReference type="EMBL" id="CP109535">
    <property type="protein sequence ID" value="WTY96511.1"/>
    <property type="molecule type" value="Genomic_DNA"/>
</dbReference>
<keyword evidence="5" id="KW-0472">Membrane</keyword>
<feature type="region of interest" description="Disordered" evidence="4">
    <location>
        <begin position="400"/>
        <end position="463"/>
    </location>
</feature>
<feature type="domain" description="Signal transduction histidine kinase subgroup 3 dimerisation and phosphoacceptor" evidence="6">
    <location>
        <begin position="217"/>
        <end position="284"/>
    </location>
</feature>
<evidence type="ECO:0000259" key="6">
    <source>
        <dbReference type="Pfam" id="PF07730"/>
    </source>
</evidence>
<dbReference type="GO" id="GO:0046983">
    <property type="term" value="F:protein dimerization activity"/>
    <property type="evidence" value="ECO:0007669"/>
    <property type="project" value="InterPro"/>
</dbReference>
<dbReference type="InterPro" id="IPR050482">
    <property type="entry name" value="Sensor_HK_TwoCompSys"/>
</dbReference>
<keyword evidence="3" id="KW-0902">Two-component regulatory system</keyword>
<evidence type="ECO:0000256" key="1">
    <source>
        <dbReference type="ARBA" id="ARBA00022679"/>
    </source>
</evidence>
<evidence type="ECO:0000313" key="7">
    <source>
        <dbReference type="EMBL" id="WTY96511.1"/>
    </source>
</evidence>
<dbReference type="CDD" id="cd16917">
    <property type="entry name" value="HATPase_UhpB-NarQ-NarX-like"/>
    <property type="match status" value="1"/>
</dbReference>
<feature type="compositionally biased region" description="Low complexity" evidence="4">
    <location>
        <begin position="414"/>
        <end position="426"/>
    </location>
</feature>
<evidence type="ECO:0000256" key="2">
    <source>
        <dbReference type="ARBA" id="ARBA00022777"/>
    </source>
</evidence>
<feature type="compositionally biased region" description="Pro residues" evidence="4">
    <location>
        <begin position="441"/>
        <end position="451"/>
    </location>
</feature>
<evidence type="ECO:0000256" key="4">
    <source>
        <dbReference type="SAM" id="MobiDB-lite"/>
    </source>
</evidence>
<keyword evidence="1" id="KW-0808">Transferase</keyword>